<accession>A0A6A5SMD1</accession>
<dbReference type="Proteomes" id="UP000800038">
    <property type="component" value="Unassembled WGS sequence"/>
</dbReference>
<protein>
    <submittedName>
        <fullName evidence="2">Uncharacterized protein</fullName>
    </submittedName>
</protein>
<dbReference type="AlphaFoldDB" id="A0A6A5SMD1"/>
<evidence type="ECO:0000313" key="2">
    <source>
        <dbReference type="EMBL" id="KAF1940850.1"/>
    </source>
</evidence>
<sequence>MLIHFKRFIAGSTIIALRLRRCKKLCTKSRVSAIKKTLSTKNLRRKPLEKTSTLSSKRVRAREGQVTQNPQHLRPSTVDDEEEAAWYMGPKYTIDDRILGRLLDVYIFSITYEIPGLRLATMLAWQRLYAVNAYIPSAENVRNVYERIPFSSGLTNYLAHCHAFEYPVESIDCNVWETLPGEFLTEVIIVALRSVQGKGSDLVRPDHRWCDLHEHKTKGEKAVCQSSAGRLADLDMEYKAAKAVKSKQAAIQEGGLPMIQGNRHAR</sequence>
<reference evidence="2" key="1">
    <citation type="journal article" date="2020" name="Stud. Mycol.">
        <title>101 Dothideomycetes genomes: a test case for predicting lifestyles and emergence of pathogens.</title>
        <authorList>
            <person name="Haridas S."/>
            <person name="Albert R."/>
            <person name="Binder M."/>
            <person name="Bloem J."/>
            <person name="Labutti K."/>
            <person name="Salamov A."/>
            <person name="Andreopoulos B."/>
            <person name="Baker S."/>
            <person name="Barry K."/>
            <person name="Bills G."/>
            <person name="Bluhm B."/>
            <person name="Cannon C."/>
            <person name="Castanera R."/>
            <person name="Culley D."/>
            <person name="Daum C."/>
            <person name="Ezra D."/>
            <person name="Gonzalez J."/>
            <person name="Henrissat B."/>
            <person name="Kuo A."/>
            <person name="Liang C."/>
            <person name="Lipzen A."/>
            <person name="Lutzoni F."/>
            <person name="Magnuson J."/>
            <person name="Mondo S."/>
            <person name="Nolan M."/>
            <person name="Ohm R."/>
            <person name="Pangilinan J."/>
            <person name="Park H.-J."/>
            <person name="Ramirez L."/>
            <person name="Alfaro M."/>
            <person name="Sun H."/>
            <person name="Tritt A."/>
            <person name="Yoshinaga Y."/>
            <person name="Zwiers L.-H."/>
            <person name="Turgeon B."/>
            <person name="Goodwin S."/>
            <person name="Spatafora J."/>
            <person name="Crous P."/>
            <person name="Grigoriev I."/>
        </authorList>
    </citation>
    <scope>NUCLEOTIDE SEQUENCE</scope>
    <source>
        <strain evidence="2">CBS 161.51</strain>
    </source>
</reference>
<dbReference type="OrthoDB" id="10560617at2759"/>
<gene>
    <name evidence="2" type="ORF">EJ02DRAFT_455651</name>
</gene>
<keyword evidence="3" id="KW-1185">Reference proteome</keyword>
<evidence type="ECO:0000313" key="3">
    <source>
        <dbReference type="Proteomes" id="UP000800038"/>
    </source>
</evidence>
<feature type="region of interest" description="Disordered" evidence="1">
    <location>
        <begin position="45"/>
        <end position="75"/>
    </location>
</feature>
<organism evidence="2 3">
    <name type="scientific">Clathrospora elynae</name>
    <dbReference type="NCBI Taxonomy" id="706981"/>
    <lineage>
        <taxon>Eukaryota</taxon>
        <taxon>Fungi</taxon>
        <taxon>Dikarya</taxon>
        <taxon>Ascomycota</taxon>
        <taxon>Pezizomycotina</taxon>
        <taxon>Dothideomycetes</taxon>
        <taxon>Pleosporomycetidae</taxon>
        <taxon>Pleosporales</taxon>
        <taxon>Diademaceae</taxon>
        <taxon>Clathrospora</taxon>
    </lineage>
</organism>
<dbReference type="EMBL" id="ML976056">
    <property type="protein sequence ID" value="KAF1940850.1"/>
    <property type="molecule type" value="Genomic_DNA"/>
</dbReference>
<name>A0A6A5SMD1_9PLEO</name>
<evidence type="ECO:0000256" key="1">
    <source>
        <dbReference type="SAM" id="MobiDB-lite"/>
    </source>
</evidence>
<proteinExistence type="predicted"/>